<name>A0A0A2DMW7_9CORY</name>
<dbReference type="PANTHER" id="PTHR36115:SF6">
    <property type="entry name" value="PROLINE-RICH ANTIGEN HOMOLOG"/>
    <property type="match status" value="1"/>
</dbReference>
<protein>
    <submittedName>
        <fullName evidence="9">Membrane protein</fullName>
    </submittedName>
</protein>
<keyword evidence="3 7" id="KW-0812">Transmembrane</keyword>
<evidence type="ECO:0000256" key="1">
    <source>
        <dbReference type="ARBA" id="ARBA00004651"/>
    </source>
</evidence>
<evidence type="ECO:0000256" key="4">
    <source>
        <dbReference type="ARBA" id="ARBA00022989"/>
    </source>
</evidence>
<feature type="transmembrane region" description="Helical" evidence="7">
    <location>
        <begin position="116"/>
        <end position="137"/>
    </location>
</feature>
<evidence type="ECO:0000256" key="7">
    <source>
        <dbReference type="SAM" id="Phobius"/>
    </source>
</evidence>
<gene>
    <name evidence="9" type="ORF">MA47_02885</name>
</gene>
<evidence type="ECO:0000313" key="9">
    <source>
        <dbReference type="EMBL" id="KGM19127.1"/>
    </source>
</evidence>
<dbReference type="GO" id="GO:0005886">
    <property type="term" value="C:plasma membrane"/>
    <property type="evidence" value="ECO:0007669"/>
    <property type="project" value="UniProtKB-SubCell"/>
</dbReference>
<comment type="subcellular location">
    <subcellularLocation>
        <location evidence="1">Cell membrane</location>
        <topology evidence="1">Multi-pass membrane protein</topology>
    </subcellularLocation>
</comment>
<dbReference type="EMBL" id="JRVJ01000003">
    <property type="protein sequence ID" value="KGM19127.1"/>
    <property type="molecule type" value="Genomic_DNA"/>
</dbReference>
<dbReference type="PANTHER" id="PTHR36115">
    <property type="entry name" value="PROLINE-RICH ANTIGEN HOMOLOG-RELATED"/>
    <property type="match status" value="1"/>
</dbReference>
<feature type="domain" description="RDD" evidence="8">
    <location>
        <begin position="42"/>
        <end position="134"/>
    </location>
</feature>
<feature type="transmembrane region" description="Helical" evidence="7">
    <location>
        <begin position="44"/>
        <end position="65"/>
    </location>
</feature>
<dbReference type="PIRSF" id="PIRSF021697">
    <property type="entry name" value="UCP021697"/>
    <property type="match status" value="1"/>
</dbReference>
<keyword evidence="5 7" id="KW-0472">Membrane</keyword>
<feature type="region of interest" description="Disordered" evidence="6">
    <location>
        <begin position="1"/>
        <end position="21"/>
    </location>
</feature>
<organism evidence="9 10">
    <name type="scientific">Corynebacterium auriscanis</name>
    <dbReference type="NCBI Taxonomy" id="99807"/>
    <lineage>
        <taxon>Bacteria</taxon>
        <taxon>Bacillati</taxon>
        <taxon>Actinomycetota</taxon>
        <taxon>Actinomycetes</taxon>
        <taxon>Mycobacteriales</taxon>
        <taxon>Corynebacteriaceae</taxon>
        <taxon>Corynebacterium</taxon>
    </lineage>
</organism>
<evidence type="ECO:0000256" key="2">
    <source>
        <dbReference type="ARBA" id="ARBA00022475"/>
    </source>
</evidence>
<dbReference type="Proteomes" id="UP000030145">
    <property type="component" value="Unassembled WGS sequence"/>
</dbReference>
<dbReference type="Pfam" id="PF06271">
    <property type="entry name" value="RDD"/>
    <property type="match status" value="1"/>
</dbReference>
<reference evidence="9 10" key="1">
    <citation type="submission" date="2014-10" db="EMBL/GenBank/DDBJ databases">
        <title>Whole Genome sequence of Corynebacterium auriscanis strain CIP 106629.</title>
        <authorList>
            <person name="Hassan S.S."/>
            <person name="Jamal S.B."/>
            <person name="Tiwari S."/>
            <person name="Oliveira L.D.C."/>
            <person name="Souza F."/>
            <person name="Mariano D.C."/>
            <person name="Almeida S."/>
            <person name="Dorella F."/>
            <person name="Pereira F."/>
            <person name="Carvalho A."/>
            <person name="Leal C.A."/>
            <person name="Soares S.D.C."/>
            <person name="Figueiredo H.C."/>
            <person name="Silva A."/>
            <person name="Azevedo V.A."/>
        </authorList>
    </citation>
    <scope>NUCLEOTIDE SEQUENCE [LARGE SCALE GENOMIC DNA]</scope>
    <source>
        <strain evidence="9 10">CIP 106629</strain>
    </source>
</reference>
<evidence type="ECO:0000256" key="3">
    <source>
        <dbReference type="ARBA" id="ARBA00022692"/>
    </source>
</evidence>
<accession>A0A0A2DMW7</accession>
<dbReference type="InterPro" id="IPR051791">
    <property type="entry name" value="Pra-immunoreactive"/>
</dbReference>
<evidence type="ECO:0000313" key="10">
    <source>
        <dbReference type="Proteomes" id="UP000030145"/>
    </source>
</evidence>
<sequence>MSEKRSWLEGPQLPGENDATGQVSTYPGESFGIPKEGPGSLATLFPRMAALLIDWFVCMGLAWLITLQTDVLGHYSTLTWLLFLVWRTVSVWLFAQSPGHAVVGIGVGRIDKPNERVGFIRAFVRTFFTLFLFPPIIQDTDGRGMHDRATGTAVVRVR</sequence>
<dbReference type="AlphaFoldDB" id="A0A0A2DMW7"/>
<keyword evidence="4 7" id="KW-1133">Transmembrane helix</keyword>
<dbReference type="RefSeq" id="WP_035113336.1">
    <property type="nucleotide sequence ID" value="NZ_CP047046.1"/>
</dbReference>
<evidence type="ECO:0000256" key="6">
    <source>
        <dbReference type="SAM" id="MobiDB-lite"/>
    </source>
</evidence>
<keyword evidence="10" id="KW-1185">Reference proteome</keyword>
<comment type="caution">
    <text evidence="9">The sequence shown here is derived from an EMBL/GenBank/DDBJ whole genome shotgun (WGS) entry which is preliminary data.</text>
</comment>
<dbReference type="InterPro" id="IPR016795">
    <property type="entry name" value="UCP021697"/>
</dbReference>
<dbReference type="InterPro" id="IPR010432">
    <property type="entry name" value="RDD"/>
</dbReference>
<keyword evidence="2" id="KW-1003">Cell membrane</keyword>
<evidence type="ECO:0000259" key="8">
    <source>
        <dbReference type="Pfam" id="PF06271"/>
    </source>
</evidence>
<evidence type="ECO:0000256" key="5">
    <source>
        <dbReference type="ARBA" id="ARBA00023136"/>
    </source>
</evidence>
<proteinExistence type="predicted"/>
<dbReference type="GeneID" id="300552496"/>